<dbReference type="RefSeq" id="WP_135191506.1">
    <property type="nucleotide sequence ID" value="NZ_SPUM01000133.1"/>
</dbReference>
<dbReference type="PANTHER" id="PTHR41252:SF1">
    <property type="entry name" value="BLR2505 PROTEIN"/>
    <property type="match status" value="1"/>
</dbReference>
<dbReference type="OrthoDB" id="283154at2"/>
<feature type="domain" description="SnoaL-like" evidence="1">
    <location>
        <begin position="10"/>
        <end position="115"/>
    </location>
</feature>
<evidence type="ECO:0000259" key="1">
    <source>
        <dbReference type="Pfam" id="PF12680"/>
    </source>
</evidence>
<protein>
    <submittedName>
        <fullName evidence="2">Nuclear transport factor 2 family protein</fullName>
    </submittedName>
</protein>
<name>A0A4Y9SQH0_9BURK</name>
<sequence length="133" mass="15583">MNEAAKIELVKHVYEAFAKRDIPRLLGYLTDDVKWELPVIEGLALWGHRRGRDQVAEFFRQQGELQEERRFHPQEFFAQGDKVVVMGYYEWTVKATGSSFACDWVHVFSLAGQHIDKFKEYTDTNQVARAYQP</sequence>
<organism evidence="2 3">
    <name type="scientific">Massilia horti</name>
    <dbReference type="NCBI Taxonomy" id="2562153"/>
    <lineage>
        <taxon>Bacteria</taxon>
        <taxon>Pseudomonadati</taxon>
        <taxon>Pseudomonadota</taxon>
        <taxon>Betaproteobacteria</taxon>
        <taxon>Burkholderiales</taxon>
        <taxon>Oxalobacteraceae</taxon>
        <taxon>Telluria group</taxon>
        <taxon>Massilia</taxon>
    </lineage>
</organism>
<dbReference type="EMBL" id="SPUM01000133">
    <property type="protein sequence ID" value="TFW28788.1"/>
    <property type="molecule type" value="Genomic_DNA"/>
</dbReference>
<dbReference type="Proteomes" id="UP000297258">
    <property type="component" value="Unassembled WGS sequence"/>
</dbReference>
<proteinExistence type="predicted"/>
<evidence type="ECO:0000313" key="2">
    <source>
        <dbReference type="EMBL" id="TFW28788.1"/>
    </source>
</evidence>
<dbReference type="Gene3D" id="3.10.450.50">
    <property type="match status" value="1"/>
</dbReference>
<accession>A0A4Y9SQH0</accession>
<dbReference type="Pfam" id="PF12680">
    <property type="entry name" value="SnoaL_2"/>
    <property type="match status" value="1"/>
</dbReference>
<dbReference type="InterPro" id="IPR032710">
    <property type="entry name" value="NTF2-like_dom_sf"/>
</dbReference>
<dbReference type="AlphaFoldDB" id="A0A4Y9SQH0"/>
<keyword evidence="3" id="KW-1185">Reference proteome</keyword>
<dbReference type="InterPro" id="IPR037401">
    <property type="entry name" value="SnoaL-like"/>
</dbReference>
<comment type="caution">
    <text evidence="2">The sequence shown here is derived from an EMBL/GenBank/DDBJ whole genome shotgun (WGS) entry which is preliminary data.</text>
</comment>
<evidence type="ECO:0000313" key="3">
    <source>
        <dbReference type="Proteomes" id="UP000297258"/>
    </source>
</evidence>
<dbReference type="PANTHER" id="PTHR41252">
    <property type="entry name" value="BLR2505 PROTEIN"/>
    <property type="match status" value="1"/>
</dbReference>
<dbReference type="SUPFAM" id="SSF54427">
    <property type="entry name" value="NTF2-like"/>
    <property type="match status" value="1"/>
</dbReference>
<gene>
    <name evidence="2" type="ORF">E4O92_20440</name>
</gene>
<reference evidence="2 3" key="1">
    <citation type="submission" date="2019-03" db="EMBL/GenBank/DDBJ databases">
        <title>Draft genome of Massilia hortus sp. nov., a novel bacterial species of the Oxalobacteraceae family.</title>
        <authorList>
            <person name="Peta V."/>
            <person name="Raths R."/>
            <person name="Bucking H."/>
        </authorList>
    </citation>
    <scope>NUCLEOTIDE SEQUENCE [LARGE SCALE GENOMIC DNA]</scope>
    <source>
        <strain evidence="2 3">ONC3</strain>
    </source>
</reference>